<dbReference type="OrthoDB" id="9793035at2"/>
<dbReference type="PANTHER" id="PTHR30005">
    <property type="entry name" value="EXOPOLYPHOSPHATASE"/>
    <property type="match status" value="1"/>
</dbReference>
<dbReference type="STRING" id="544718.AAX25_01232"/>
<proteinExistence type="predicted"/>
<dbReference type="GO" id="GO:0004309">
    <property type="term" value="F:exopolyphosphatase activity"/>
    <property type="evidence" value="ECO:0007669"/>
    <property type="project" value="UniProtKB-EC"/>
</dbReference>
<comment type="caution">
    <text evidence="2">The sequence shown here is derived from an EMBL/GenBank/DDBJ whole genome shotgun (WGS) entry which is preliminary data.</text>
</comment>
<dbReference type="Proteomes" id="UP000093281">
    <property type="component" value="Unassembled WGS sequence"/>
</dbReference>
<dbReference type="AlphaFoldDB" id="A0A1C0B739"/>
<dbReference type="InterPro" id="IPR043129">
    <property type="entry name" value="ATPase_NBD"/>
</dbReference>
<evidence type="ECO:0000259" key="1">
    <source>
        <dbReference type="Pfam" id="PF02541"/>
    </source>
</evidence>
<dbReference type="Gene3D" id="3.30.420.40">
    <property type="match status" value="1"/>
</dbReference>
<organism evidence="2 3">
    <name type="scientific">Aliarcobacter thereius</name>
    <dbReference type="NCBI Taxonomy" id="544718"/>
    <lineage>
        <taxon>Bacteria</taxon>
        <taxon>Pseudomonadati</taxon>
        <taxon>Campylobacterota</taxon>
        <taxon>Epsilonproteobacteria</taxon>
        <taxon>Campylobacterales</taxon>
        <taxon>Arcobacteraceae</taxon>
        <taxon>Aliarcobacter</taxon>
    </lineage>
</organism>
<accession>A0A1C0B739</accession>
<keyword evidence="2" id="KW-0378">Hydrolase</keyword>
<gene>
    <name evidence="2" type="primary">ppx</name>
    <name evidence="2" type="ORF">AAX29_01230</name>
</gene>
<feature type="domain" description="Ppx/GppA phosphatase N-terminal" evidence="1">
    <location>
        <begin position="26"/>
        <end position="299"/>
    </location>
</feature>
<evidence type="ECO:0000313" key="3">
    <source>
        <dbReference type="Proteomes" id="UP000093281"/>
    </source>
</evidence>
<dbReference type="InterPro" id="IPR003695">
    <property type="entry name" value="Ppx_GppA_N"/>
</dbReference>
<dbReference type="RefSeq" id="WP_066186318.1">
    <property type="nucleotide sequence ID" value="NZ_LCUJ01000003.1"/>
</dbReference>
<dbReference type="PANTHER" id="PTHR30005:SF0">
    <property type="entry name" value="RETROGRADE REGULATION PROTEIN 2"/>
    <property type="match status" value="1"/>
</dbReference>
<reference evidence="3" key="1">
    <citation type="submission" date="2015-05" db="EMBL/GenBank/DDBJ databases">
        <authorList>
            <person name="Rovetto F."/>
            <person name="Cocolin L."/>
            <person name="Illeghems K."/>
            <person name="Van Nieuwerburgh F."/>
            <person name="Houf K."/>
        </authorList>
    </citation>
    <scope>NUCLEOTIDE SEQUENCE [LARGE SCALE GENOMIC DNA]</scope>
    <source>
        <strain evidence="3">DU22</strain>
    </source>
</reference>
<evidence type="ECO:0000313" key="2">
    <source>
        <dbReference type="EMBL" id="OCL99416.1"/>
    </source>
</evidence>
<dbReference type="CDD" id="cd24054">
    <property type="entry name" value="ASKHA_NBD_AaPPX-GppA_MtPPX2-like"/>
    <property type="match status" value="1"/>
</dbReference>
<dbReference type="PATRIC" id="fig|544718.51.peg.1201"/>
<protein>
    <submittedName>
        <fullName evidence="2">Exopolyphosphatase</fullName>
        <ecNumber evidence="2">3.6.1.11</ecNumber>
    </submittedName>
</protein>
<sequence length="306" mass="34447">MKKEVITIDLGSNSFRVLKFDCINYKIIDEYHQVVGLADGLVNSGKISFEASKRVVDALKVASEKLSFDPKDAVCITTAAARKASNSKEILEYIKENSGAEFKIIDSNEESRLTLLAIKYALKREKIDSKNFILLDIGGGSTELIVSKDEDFFSKSFDFGIVTLTQNSLKDKNKLFEELDLYKKEIKEFLNTLKFSIEDFIFIATAGTPTTIAAIKLGYSYFNYDKNVVNGTVLSIQDLENSLNLLRETSFESLIKIAGKGRIEYLEVGTYIYRMFFELLDKKESIVLDDGLREGIALDFAIRSKA</sequence>
<dbReference type="SUPFAM" id="SSF53067">
    <property type="entry name" value="Actin-like ATPase domain"/>
    <property type="match status" value="2"/>
</dbReference>
<dbReference type="InterPro" id="IPR050273">
    <property type="entry name" value="GppA/Ppx_hydrolase"/>
</dbReference>
<name>A0A1C0B739_9BACT</name>
<dbReference type="Pfam" id="PF02541">
    <property type="entry name" value="Ppx-GppA"/>
    <property type="match status" value="1"/>
</dbReference>
<dbReference type="EMBL" id="LCUJ01000003">
    <property type="protein sequence ID" value="OCL99416.1"/>
    <property type="molecule type" value="Genomic_DNA"/>
</dbReference>
<dbReference type="Gene3D" id="3.30.420.150">
    <property type="entry name" value="Exopolyphosphatase. Domain 2"/>
    <property type="match status" value="1"/>
</dbReference>
<dbReference type="EC" id="3.6.1.11" evidence="2"/>